<dbReference type="OrthoDB" id="1930084at2759"/>
<dbReference type="Proteomes" id="UP000789396">
    <property type="component" value="Unassembled WGS sequence"/>
</dbReference>
<sequence length="83" mass="9541">MASILEVGVDGQRFFNVFDAAPENDRDGPSQQMSIERKDETYQVISTRKKILRSRVILRSVSIVTKRTVLRDKLPQHSHVMIT</sequence>
<protein>
    <submittedName>
        <fullName evidence="1">11214_t:CDS:1</fullName>
    </submittedName>
</protein>
<evidence type="ECO:0000313" key="2">
    <source>
        <dbReference type="Proteomes" id="UP000789396"/>
    </source>
</evidence>
<keyword evidence="2" id="KW-1185">Reference proteome</keyword>
<gene>
    <name evidence="1" type="ORF">RFULGI_LOCUS5232</name>
</gene>
<proteinExistence type="predicted"/>
<organism evidence="1 2">
    <name type="scientific">Racocetra fulgida</name>
    <dbReference type="NCBI Taxonomy" id="60492"/>
    <lineage>
        <taxon>Eukaryota</taxon>
        <taxon>Fungi</taxon>
        <taxon>Fungi incertae sedis</taxon>
        <taxon>Mucoromycota</taxon>
        <taxon>Glomeromycotina</taxon>
        <taxon>Glomeromycetes</taxon>
        <taxon>Diversisporales</taxon>
        <taxon>Gigasporaceae</taxon>
        <taxon>Racocetra</taxon>
    </lineage>
</organism>
<dbReference type="AlphaFoldDB" id="A0A9N9FXX3"/>
<comment type="caution">
    <text evidence="1">The sequence shown here is derived from an EMBL/GenBank/DDBJ whole genome shotgun (WGS) entry which is preliminary data.</text>
</comment>
<name>A0A9N9FXX3_9GLOM</name>
<reference evidence="1" key="1">
    <citation type="submission" date="2021-06" db="EMBL/GenBank/DDBJ databases">
        <authorList>
            <person name="Kallberg Y."/>
            <person name="Tangrot J."/>
            <person name="Rosling A."/>
        </authorList>
    </citation>
    <scope>NUCLEOTIDE SEQUENCE</scope>
    <source>
        <strain evidence="1">IN212</strain>
    </source>
</reference>
<accession>A0A9N9FXX3</accession>
<feature type="non-terminal residue" evidence="1">
    <location>
        <position position="83"/>
    </location>
</feature>
<evidence type="ECO:0000313" key="1">
    <source>
        <dbReference type="EMBL" id="CAG8565252.1"/>
    </source>
</evidence>
<dbReference type="EMBL" id="CAJVPZ010005753">
    <property type="protein sequence ID" value="CAG8565252.1"/>
    <property type="molecule type" value="Genomic_DNA"/>
</dbReference>